<reference evidence="18 19" key="1">
    <citation type="submission" date="2016-09" db="EMBL/GenBank/DDBJ databases">
        <title>Draft genome sequence for the type strain of Vulcanibacillus modesticaldus BR, a strictly anaerobic, moderately thermophilic, and nitrate-reducing bacterium from deep sea-hydrothermal vents of the Mid-Atlantic Ridge.</title>
        <authorList>
            <person name="Abin C.A."/>
            <person name="Hollibaugh J.T."/>
        </authorList>
    </citation>
    <scope>NUCLEOTIDE SEQUENCE [LARGE SCALE GENOMIC DNA]</scope>
    <source>
        <strain evidence="18 19">BR</strain>
    </source>
</reference>
<evidence type="ECO:0000256" key="2">
    <source>
        <dbReference type="ARBA" id="ARBA00003921"/>
    </source>
</evidence>
<evidence type="ECO:0000256" key="7">
    <source>
        <dbReference type="ARBA" id="ARBA00022630"/>
    </source>
</evidence>
<dbReference type="SUPFAM" id="SSF56194">
    <property type="entry name" value="Uridine diphospho-N-Acetylenolpyruvylglucosamine reductase, MurB, C-terminal domain"/>
    <property type="match status" value="1"/>
</dbReference>
<keyword evidence="8 16" id="KW-0274">FAD</keyword>
<dbReference type="InterPro" id="IPR016166">
    <property type="entry name" value="FAD-bd_PCMH"/>
</dbReference>
<dbReference type="Gene3D" id="3.30.465.10">
    <property type="match status" value="1"/>
</dbReference>
<dbReference type="Pfam" id="PF02873">
    <property type="entry name" value="MurB_C"/>
    <property type="match status" value="1"/>
</dbReference>
<feature type="active site" evidence="16">
    <location>
        <position position="294"/>
    </location>
</feature>
<evidence type="ECO:0000259" key="17">
    <source>
        <dbReference type="PROSITE" id="PS51387"/>
    </source>
</evidence>
<dbReference type="OrthoDB" id="9804753at2"/>
<evidence type="ECO:0000256" key="13">
    <source>
        <dbReference type="ARBA" id="ARBA00023306"/>
    </source>
</evidence>
<dbReference type="GO" id="GO:0071555">
    <property type="term" value="P:cell wall organization"/>
    <property type="evidence" value="ECO:0007669"/>
    <property type="project" value="UniProtKB-KW"/>
</dbReference>
<dbReference type="GO" id="GO:0071949">
    <property type="term" value="F:FAD binding"/>
    <property type="evidence" value="ECO:0007669"/>
    <property type="project" value="InterPro"/>
</dbReference>
<protein>
    <recommendedName>
        <fullName evidence="16">UDP-N-acetylenolpyruvoylglucosamine reductase</fullName>
        <ecNumber evidence="16">1.3.1.98</ecNumber>
    </recommendedName>
    <alternativeName>
        <fullName evidence="16">UDP-N-acetylmuramate dehydrogenase</fullName>
    </alternativeName>
</protein>
<comment type="pathway">
    <text evidence="4 16">Cell wall biogenesis; peptidoglycan biosynthesis.</text>
</comment>
<keyword evidence="6 16" id="KW-0132">Cell division</keyword>
<proteinExistence type="inferred from homology"/>
<sequence>MSEWIQQLKESSVGEILENEPLSKHTTWKIGGPADVFIETKGKEELVKTINILNDNQVSWQVLGRGSNVLVSDKGFQGAIISLNKNFQEINFDGSVVQTEAGASLIRLANLAAKNGLTGLEFAGGIPGTIGGAIYMNAGAHGSDISQILESAEVLLDNGGIVTWRNTDFEFEYRTSILQRKKAILLTAVFSLMQGDRKIIAEDMARFKDRRRRTQPFNYPCTGSVFKNPPNDYAGRLIEQLGLKGFQIGGAQVSTIHANFIVNTGNATAKDVLSLIDYIKDKVYQEFQVVLESEVELIGEK</sequence>
<evidence type="ECO:0000256" key="12">
    <source>
        <dbReference type="ARBA" id="ARBA00023002"/>
    </source>
</evidence>
<dbReference type="SUPFAM" id="SSF56176">
    <property type="entry name" value="FAD-binding/transporter-associated domain-like"/>
    <property type="match status" value="1"/>
</dbReference>
<dbReference type="InterPro" id="IPR036635">
    <property type="entry name" value="MurB_C_sf"/>
</dbReference>
<keyword evidence="10 16" id="KW-0133">Cell shape</keyword>
<dbReference type="HAMAP" id="MF_00037">
    <property type="entry name" value="MurB"/>
    <property type="match status" value="1"/>
</dbReference>
<keyword evidence="19" id="KW-1185">Reference proteome</keyword>
<dbReference type="InterPro" id="IPR011601">
    <property type="entry name" value="MurB_C"/>
</dbReference>
<keyword evidence="9 16" id="KW-0521">NADP</keyword>
<dbReference type="RefSeq" id="WP_069656587.1">
    <property type="nucleotide sequence ID" value="NZ_MIJF01000020.1"/>
</dbReference>
<dbReference type="InterPro" id="IPR003170">
    <property type="entry name" value="MurB"/>
</dbReference>
<dbReference type="PANTHER" id="PTHR21071:SF5">
    <property type="entry name" value="UDP-N-ACETYLENOLPYRUVOYLGLUCOSAMINE REDUCTASE"/>
    <property type="match status" value="1"/>
</dbReference>
<keyword evidence="5 16" id="KW-0963">Cytoplasm</keyword>
<dbReference type="InterPro" id="IPR036318">
    <property type="entry name" value="FAD-bd_PCMH-like_sf"/>
</dbReference>
<evidence type="ECO:0000256" key="15">
    <source>
        <dbReference type="ARBA" id="ARBA00048914"/>
    </source>
</evidence>
<dbReference type="STRING" id="337097.BHF71_08575"/>
<dbReference type="PANTHER" id="PTHR21071">
    <property type="entry name" value="UDP-N-ACETYLENOLPYRUVOYLGLUCOSAMINE REDUCTASE"/>
    <property type="match status" value="1"/>
</dbReference>
<feature type="active site" evidence="16">
    <location>
        <position position="174"/>
    </location>
</feature>
<dbReference type="EMBL" id="MIJF01000020">
    <property type="protein sequence ID" value="OEF99528.1"/>
    <property type="molecule type" value="Genomic_DNA"/>
</dbReference>
<evidence type="ECO:0000313" key="19">
    <source>
        <dbReference type="Proteomes" id="UP000243739"/>
    </source>
</evidence>
<dbReference type="GO" id="GO:0051301">
    <property type="term" value="P:cell division"/>
    <property type="evidence" value="ECO:0007669"/>
    <property type="project" value="UniProtKB-KW"/>
</dbReference>
<dbReference type="InterPro" id="IPR006094">
    <property type="entry name" value="Oxid_FAD_bind_N"/>
</dbReference>
<dbReference type="EC" id="1.3.1.98" evidence="16"/>
<dbReference type="PROSITE" id="PS51387">
    <property type="entry name" value="FAD_PCMH"/>
    <property type="match status" value="1"/>
</dbReference>
<dbReference type="UniPathway" id="UPA00219"/>
<evidence type="ECO:0000256" key="4">
    <source>
        <dbReference type="ARBA" id="ARBA00004752"/>
    </source>
</evidence>
<comment type="subcellular location">
    <subcellularLocation>
        <location evidence="3 16">Cytoplasm</location>
    </subcellularLocation>
</comment>
<dbReference type="GO" id="GO:0008762">
    <property type="term" value="F:UDP-N-acetylmuramate dehydrogenase activity"/>
    <property type="evidence" value="ECO:0007669"/>
    <property type="project" value="UniProtKB-UniRule"/>
</dbReference>
<evidence type="ECO:0000256" key="3">
    <source>
        <dbReference type="ARBA" id="ARBA00004496"/>
    </source>
</evidence>
<keyword evidence="14 16" id="KW-0961">Cell wall biogenesis/degradation</keyword>
<feature type="domain" description="FAD-binding PCMH-type" evidence="17">
    <location>
        <begin position="29"/>
        <end position="210"/>
    </location>
</feature>
<comment type="cofactor">
    <cofactor evidence="1 16">
        <name>FAD</name>
        <dbReference type="ChEBI" id="CHEBI:57692"/>
    </cofactor>
</comment>
<comment type="function">
    <text evidence="2 16">Cell wall formation.</text>
</comment>
<organism evidence="18 19">
    <name type="scientific">Vulcanibacillus modesticaldus</name>
    <dbReference type="NCBI Taxonomy" id="337097"/>
    <lineage>
        <taxon>Bacteria</taxon>
        <taxon>Bacillati</taxon>
        <taxon>Bacillota</taxon>
        <taxon>Bacilli</taxon>
        <taxon>Bacillales</taxon>
        <taxon>Bacillaceae</taxon>
        <taxon>Vulcanibacillus</taxon>
    </lineage>
</organism>
<keyword evidence="11 16" id="KW-0573">Peptidoglycan synthesis</keyword>
<evidence type="ECO:0000256" key="9">
    <source>
        <dbReference type="ARBA" id="ARBA00022857"/>
    </source>
</evidence>
<comment type="caution">
    <text evidence="18">The sequence shown here is derived from an EMBL/GenBank/DDBJ whole genome shotgun (WGS) entry which is preliminary data.</text>
</comment>
<feature type="active site" description="Proton donor" evidence="16">
    <location>
        <position position="224"/>
    </location>
</feature>
<dbReference type="InterPro" id="IPR016167">
    <property type="entry name" value="FAD-bd_PCMH_sub1"/>
</dbReference>
<evidence type="ECO:0000313" key="18">
    <source>
        <dbReference type="EMBL" id="OEF99528.1"/>
    </source>
</evidence>
<accession>A0A1D2YUZ2</accession>
<dbReference type="Proteomes" id="UP000243739">
    <property type="component" value="Unassembled WGS sequence"/>
</dbReference>
<comment type="similarity">
    <text evidence="16">Belongs to the MurB family.</text>
</comment>
<dbReference type="GO" id="GO:0009252">
    <property type="term" value="P:peptidoglycan biosynthetic process"/>
    <property type="evidence" value="ECO:0007669"/>
    <property type="project" value="UniProtKB-UniRule"/>
</dbReference>
<evidence type="ECO:0000256" key="11">
    <source>
        <dbReference type="ARBA" id="ARBA00022984"/>
    </source>
</evidence>
<dbReference type="GO" id="GO:0005829">
    <property type="term" value="C:cytosol"/>
    <property type="evidence" value="ECO:0007669"/>
    <property type="project" value="TreeGrafter"/>
</dbReference>
<dbReference type="Pfam" id="PF01565">
    <property type="entry name" value="FAD_binding_4"/>
    <property type="match status" value="1"/>
</dbReference>
<keyword evidence="7 16" id="KW-0285">Flavoprotein</keyword>
<keyword evidence="13 16" id="KW-0131">Cell cycle</keyword>
<evidence type="ECO:0000256" key="16">
    <source>
        <dbReference type="HAMAP-Rule" id="MF_00037"/>
    </source>
</evidence>
<dbReference type="NCBIfam" id="TIGR00179">
    <property type="entry name" value="murB"/>
    <property type="match status" value="1"/>
</dbReference>
<dbReference type="Gene3D" id="3.90.78.10">
    <property type="entry name" value="UDP-N-acetylenolpyruvoylglucosamine reductase, C-terminal domain"/>
    <property type="match status" value="1"/>
</dbReference>
<name>A0A1D2YUZ2_9BACI</name>
<evidence type="ECO:0000256" key="1">
    <source>
        <dbReference type="ARBA" id="ARBA00001974"/>
    </source>
</evidence>
<comment type="catalytic activity">
    <reaction evidence="15 16">
        <text>UDP-N-acetyl-alpha-D-muramate + NADP(+) = UDP-N-acetyl-3-O-(1-carboxyvinyl)-alpha-D-glucosamine + NADPH + H(+)</text>
        <dbReference type="Rhea" id="RHEA:12248"/>
        <dbReference type="ChEBI" id="CHEBI:15378"/>
        <dbReference type="ChEBI" id="CHEBI:57783"/>
        <dbReference type="ChEBI" id="CHEBI:58349"/>
        <dbReference type="ChEBI" id="CHEBI:68483"/>
        <dbReference type="ChEBI" id="CHEBI:70757"/>
        <dbReference type="EC" id="1.3.1.98"/>
    </reaction>
</comment>
<evidence type="ECO:0000256" key="6">
    <source>
        <dbReference type="ARBA" id="ARBA00022618"/>
    </source>
</evidence>
<dbReference type="GO" id="GO:0008360">
    <property type="term" value="P:regulation of cell shape"/>
    <property type="evidence" value="ECO:0007669"/>
    <property type="project" value="UniProtKB-KW"/>
</dbReference>
<evidence type="ECO:0000256" key="8">
    <source>
        <dbReference type="ARBA" id="ARBA00022827"/>
    </source>
</evidence>
<keyword evidence="12 16" id="KW-0560">Oxidoreductase</keyword>
<dbReference type="NCBIfam" id="NF010480">
    <property type="entry name" value="PRK13905.1"/>
    <property type="match status" value="1"/>
</dbReference>
<evidence type="ECO:0000256" key="10">
    <source>
        <dbReference type="ARBA" id="ARBA00022960"/>
    </source>
</evidence>
<evidence type="ECO:0000256" key="14">
    <source>
        <dbReference type="ARBA" id="ARBA00023316"/>
    </source>
</evidence>
<dbReference type="Gene3D" id="3.30.43.10">
    <property type="entry name" value="Uridine Diphospho-n-acetylenolpyruvylglucosamine Reductase, domain 2"/>
    <property type="match status" value="1"/>
</dbReference>
<gene>
    <name evidence="16" type="primary">murB</name>
    <name evidence="18" type="ORF">BHF71_08575</name>
</gene>
<dbReference type="InterPro" id="IPR016169">
    <property type="entry name" value="FAD-bd_PCMH_sub2"/>
</dbReference>
<dbReference type="AlphaFoldDB" id="A0A1D2YUZ2"/>
<evidence type="ECO:0000256" key="5">
    <source>
        <dbReference type="ARBA" id="ARBA00022490"/>
    </source>
</evidence>